<dbReference type="AlphaFoldDB" id="A0A7T1T2W0"/>
<protein>
    <submittedName>
        <fullName evidence="3">Chromate resistance protein</fullName>
    </submittedName>
</protein>
<feature type="compositionally biased region" description="Basic and acidic residues" evidence="1">
    <location>
        <begin position="141"/>
        <end position="151"/>
    </location>
</feature>
<sequence length="180" mass="19507">MAEDQQRAREARGPGEWVLLCYRVPREPSTPRIAVWRKLKRLGVAQISDGLVALPADARTQEQLEWIADEAIEAGGTGAIWLARPATLAQERELAQSMADARAAEYKAVAKAAGEAAAAGTGTASVVRRLRAELRRIGRRDFFPPPERDRANAAVRSLADETSLSDAVAMQPGPPEKEQA</sequence>
<reference evidence="4" key="1">
    <citation type="submission" date="2020-02" db="EMBL/GenBank/DDBJ databases">
        <title>Streptomyces sp. ASO4wet.</title>
        <authorList>
            <person name="Risdian C."/>
            <person name="Landwehr W."/>
            <person name="Schupp P."/>
            <person name="Wink J."/>
        </authorList>
    </citation>
    <scope>NUCLEOTIDE SEQUENCE [LARGE SCALE GENOMIC DNA]</scope>
    <source>
        <strain evidence="4">ASO4wet</strain>
    </source>
</reference>
<dbReference type="KEGG" id="sbat:G4Z16_01865"/>
<dbReference type="Proteomes" id="UP000595046">
    <property type="component" value="Chromosome"/>
</dbReference>
<name>A0A7T1T2W0_9ACTN</name>
<organism evidence="3 4">
    <name type="scientific">Streptomyces bathyalis</name>
    <dbReference type="NCBI Taxonomy" id="2710756"/>
    <lineage>
        <taxon>Bacteria</taxon>
        <taxon>Bacillati</taxon>
        <taxon>Actinomycetota</taxon>
        <taxon>Actinomycetes</taxon>
        <taxon>Kitasatosporales</taxon>
        <taxon>Streptomycetaceae</taxon>
        <taxon>Streptomyces</taxon>
    </lineage>
</organism>
<feature type="domain" description="ChrB N-terminal" evidence="2">
    <location>
        <begin position="32"/>
        <end position="109"/>
    </location>
</feature>
<dbReference type="InterPro" id="IPR046858">
    <property type="entry name" value="ChrB_N"/>
</dbReference>
<gene>
    <name evidence="3" type="ORF">G4Z16_01865</name>
</gene>
<evidence type="ECO:0000256" key="1">
    <source>
        <dbReference type="SAM" id="MobiDB-lite"/>
    </source>
</evidence>
<keyword evidence="4" id="KW-1185">Reference proteome</keyword>
<dbReference type="RefSeq" id="WP_197348851.1">
    <property type="nucleotide sequence ID" value="NZ_CP048882.1"/>
</dbReference>
<dbReference type="Pfam" id="PF20229">
    <property type="entry name" value="ChrB_N"/>
    <property type="match status" value="1"/>
</dbReference>
<evidence type="ECO:0000313" key="3">
    <source>
        <dbReference type="EMBL" id="QPP05340.1"/>
    </source>
</evidence>
<evidence type="ECO:0000313" key="4">
    <source>
        <dbReference type="Proteomes" id="UP000595046"/>
    </source>
</evidence>
<evidence type="ECO:0000259" key="2">
    <source>
        <dbReference type="Pfam" id="PF20229"/>
    </source>
</evidence>
<feature type="region of interest" description="Disordered" evidence="1">
    <location>
        <begin position="141"/>
        <end position="180"/>
    </location>
</feature>
<dbReference type="EMBL" id="CP048882">
    <property type="protein sequence ID" value="QPP05340.1"/>
    <property type="molecule type" value="Genomic_DNA"/>
</dbReference>
<accession>A0A7T1T2W0</accession>
<proteinExistence type="predicted"/>